<evidence type="ECO:0000259" key="5">
    <source>
        <dbReference type="Pfam" id="PF02867"/>
    </source>
</evidence>
<dbReference type="GO" id="GO:0004748">
    <property type="term" value="F:ribonucleoside-diphosphate reductase activity, thioredoxin disulfide as acceptor"/>
    <property type="evidence" value="ECO:0007669"/>
    <property type="project" value="TreeGrafter"/>
</dbReference>
<feature type="non-terminal residue" evidence="6">
    <location>
        <position position="1"/>
    </location>
</feature>
<dbReference type="GO" id="GO:0031419">
    <property type="term" value="F:cobalamin binding"/>
    <property type="evidence" value="ECO:0007669"/>
    <property type="project" value="UniProtKB-KW"/>
</dbReference>
<protein>
    <recommendedName>
        <fullName evidence="5">Ribonucleotide reductase large subunit C-terminal domain-containing protein</fullName>
    </recommendedName>
</protein>
<dbReference type="EMBL" id="UINC01052483">
    <property type="protein sequence ID" value="SVB67865.1"/>
    <property type="molecule type" value="Genomic_DNA"/>
</dbReference>
<keyword evidence="4" id="KW-0170">Cobalt</keyword>
<dbReference type="SUPFAM" id="SSF51998">
    <property type="entry name" value="PFL-like glycyl radical enzymes"/>
    <property type="match status" value="1"/>
</dbReference>
<evidence type="ECO:0000256" key="1">
    <source>
        <dbReference type="ARBA" id="ARBA00001922"/>
    </source>
</evidence>
<feature type="non-terminal residue" evidence="6">
    <location>
        <position position="511"/>
    </location>
</feature>
<evidence type="ECO:0000256" key="4">
    <source>
        <dbReference type="ARBA" id="ARBA00023285"/>
    </source>
</evidence>
<keyword evidence="2" id="KW-0846">Cobalamin</keyword>
<dbReference type="Pfam" id="PF02867">
    <property type="entry name" value="Ribonuc_red_lgC"/>
    <property type="match status" value="2"/>
</dbReference>
<dbReference type="InterPro" id="IPR000788">
    <property type="entry name" value="RNR_lg_C"/>
</dbReference>
<evidence type="ECO:0000256" key="2">
    <source>
        <dbReference type="ARBA" id="ARBA00022628"/>
    </source>
</evidence>
<evidence type="ECO:0000256" key="3">
    <source>
        <dbReference type="ARBA" id="ARBA00023002"/>
    </source>
</evidence>
<dbReference type="InterPro" id="IPR050862">
    <property type="entry name" value="RdRp_reductase_class-2"/>
</dbReference>
<sequence length="511" mass="57420">IYKAAFECARTYSYGGGIGVDISSLRPKDSVVHNAADSSTGAVSFMELYSLTTGLIGQSGRRGALMLTIDVKHPDVKYFLKVKKTPNWVTKQIIEQCNWSGQFSESELETIKKQVMENTQVRFANISIKASNEFMVAVNEEKKYGKNKFLVYKKFNKTSVMEAQQDEESVHYSYGIPSKNIDDYELLNNFDNVSDLDKWLSKEYGTNVSSASLNDSSKRDVYGDLNIKLNSEDYDLAIKQSGDFLLYFDSPQTNEVRELIKARDIWDQFIEGNYRTAEPGIIFWTTMSDYSPSNYVGKPIICTNPCAEVPLEDGGACNLGSLNLSRFIKYGFTDRAQINWDQLAESTRILVRFLDNVVTWNEDLNALEKQRIAAKETRRLGLGVMGIADMLNQMGLAYDSEDGIALISETMKFVTNAAYQASAIIGGEKGSSPIFHEENYMKCPFIQEALSKETQLQIRENGLRNIAIMSIAPTGSISNIILSYQNKNKNYIGVSGGVEPIFSTYYTRRSE</sequence>
<proteinExistence type="predicted"/>
<evidence type="ECO:0000313" key="6">
    <source>
        <dbReference type="EMBL" id="SVB67865.1"/>
    </source>
</evidence>
<reference evidence="6" key="1">
    <citation type="submission" date="2018-05" db="EMBL/GenBank/DDBJ databases">
        <authorList>
            <person name="Lanie J.A."/>
            <person name="Ng W.-L."/>
            <person name="Kazmierczak K.M."/>
            <person name="Andrzejewski T.M."/>
            <person name="Davidsen T.M."/>
            <person name="Wayne K.J."/>
            <person name="Tettelin H."/>
            <person name="Glass J.I."/>
            <person name="Rusch D."/>
            <person name="Podicherti R."/>
            <person name="Tsui H.-C.T."/>
            <person name="Winkler M.E."/>
        </authorList>
    </citation>
    <scope>NUCLEOTIDE SEQUENCE</scope>
</reference>
<dbReference type="Gene3D" id="3.20.70.20">
    <property type="match status" value="2"/>
</dbReference>
<name>A0A382FZ84_9ZZZZ</name>
<gene>
    <name evidence="6" type="ORF">METZ01_LOCUS220719</name>
</gene>
<feature type="domain" description="Ribonucleotide reductase large subunit C-terminal" evidence="5">
    <location>
        <begin position="1"/>
        <end position="144"/>
    </location>
</feature>
<keyword evidence="3" id="KW-0560">Oxidoreductase</keyword>
<dbReference type="PANTHER" id="PTHR43371">
    <property type="entry name" value="VITAMIN B12-DEPENDENT RIBONUCLEOTIDE REDUCTASE"/>
    <property type="match status" value="1"/>
</dbReference>
<dbReference type="AlphaFoldDB" id="A0A382FZ84"/>
<dbReference type="PANTHER" id="PTHR43371:SF1">
    <property type="entry name" value="RIBONUCLEOSIDE-DIPHOSPHATE REDUCTASE"/>
    <property type="match status" value="1"/>
</dbReference>
<feature type="domain" description="Ribonucleotide reductase large subunit C-terminal" evidence="5">
    <location>
        <begin position="255"/>
        <end position="510"/>
    </location>
</feature>
<comment type="cofactor">
    <cofactor evidence="1">
        <name>adenosylcob(III)alamin</name>
        <dbReference type="ChEBI" id="CHEBI:18408"/>
    </cofactor>
</comment>
<dbReference type="PRINTS" id="PR01183">
    <property type="entry name" value="RIBORDTASEM1"/>
</dbReference>
<organism evidence="6">
    <name type="scientific">marine metagenome</name>
    <dbReference type="NCBI Taxonomy" id="408172"/>
    <lineage>
        <taxon>unclassified sequences</taxon>
        <taxon>metagenomes</taxon>
        <taxon>ecological metagenomes</taxon>
    </lineage>
</organism>
<accession>A0A382FZ84</accession>